<dbReference type="AlphaFoldDB" id="A0A0S3TD03"/>
<accession>A0A0S3TD03</accession>
<organism evidence="1">
    <name type="scientific">Vigna angularis var. angularis</name>
    <dbReference type="NCBI Taxonomy" id="157739"/>
    <lineage>
        <taxon>Eukaryota</taxon>
        <taxon>Viridiplantae</taxon>
        <taxon>Streptophyta</taxon>
        <taxon>Embryophyta</taxon>
        <taxon>Tracheophyta</taxon>
        <taxon>Spermatophyta</taxon>
        <taxon>Magnoliopsida</taxon>
        <taxon>eudicotyledons</taxon>
        <taxon>Gunneridae</taxon>
        <taxon>Pentapetalae</taxon>
        <taxon>rosids</taxon>
        <taxon>fabids</taxon>
        <taxon>Fabales</taxon>
        <taxon>Fabaceae</taxon>
        <taxon>Papilionoideae</taxon>
        <taxon>50 kb inversion clade</taxon>
        <taxon>NPAAA clade</taxon>
        <taxon>indigoferoid/millettioid clade</taxon>
        <taxon>Phaseoleae</taxon>
        <taxon>Vigna</taxon>
    </lineage>
</organism>
<name>A0A0S3TD03_PHAAN</name>
<proteinExistence type="predicted"/>
<dbReference type="EMBL" id="AP015052">
    <property type="protein sequence ID" value="BAU03035.1"/>
    <property type="molecule type" value="Genomic_DNA"/>
</dbReference>
<protein>
    <submittedName>
        <fullName evidence="1">Uncharacterized protein</fullName>
    </submittedName>
</protein>
<feature type="non-terminal residue" evidence="1">
    <location>
        <position position="1"/>
    </location>
</feature>
<reference evidence="1" key="1">
    <citation type="journal article" date="2015" name="Sci. Rep.">
        <title>The power of single molecule real-time sequencing technology in the de novo assembly of a eukaryotic genome.</title>
        <authorList>
            <person name="Sakai H."/>
            <person name="Naito K."/>
            <person name="Ogiso-Tanaka E."/>
            <person name="Takahashi Y."/>
            <person name="Iseki K."/>
            <person name="Muto C."/>
            <person name="Satou K."/>
            <person name="Teruya K."/>
            <person name="Shiroma A."/>
            <person name="Shimoji M."/>
            <person name="Hirano T."/>
            <person name="Itoh T."/>
            <person name="Kaga A."/>
            <person name="Tomooka N."/>
        </authorList>
    </citation>
    <scope>NUCLEOTIDE SEQUENCE</scope>
</reference>
<evidence type="ECO:0000313" key="1">
    <source>
        <dbReference type="EMBL" id="BAU03035.1"/>
    </source>
</evidence>
<gene>
    <name evidence="1" type="primary">Vigan.UMG002800</name>
    <name evidence="1" type="ORF">VIGAN_UM002800</name>
</gene>
<sequence>QQHGSKLGRCKLKELTHDSGPAWELTVQQQRVGPASKEAAPAFTRRQPIRTSWSVQKQQHTACTIKGFTCGQSRPGVQGSRAGARTVT</sequence>